<dbReference type="Pfam" id="PF15294">
    <property type="entry name" value="Leu_zip"/>
    <property type="match status" value="2"/>
</dbReference>
<keyword evidence="4" id="KW-0963">Cytoplasm</keyword>
<evidence type="ECO:0000256" key="4">
    <source>
        <dbReference type="ARBA" id="ARBA00022490"/>
    </source>
</evidence>
<dbReference type="PANTHER" id="PTHR21635:SF0">
    <property type="entry name" value="LEUCINE ZIPPER TRANSCRIPTION FACTOR-LIKE PROTEIN 1"/>
    <property type="match status" value="1"/>
</dbReference>
<comment type="function">
    <text evidence="6">Regulates ciliary localization of the BBSome complex. Together with the BBSome complex, controls SMO ciliary trafficking and contributes to the sonic hedgehog (SHH) pathway regulation. May play a role in neurite outgrowth. May have tumor suppressor function.</text>
</comment>
<evidence type="ECO:0000313" key="10">
    <source>
        <dbReference type="Proteomes" id="UP001608902"/>
    </source>
</evidence>
<comment type="similarity">
    <text evidence="2">Belongs to the LZTFL1 family.</text>
</comment>
<dbReference type="InterPro" id="IPR026157">
    <property type="entry name" value="LZTFL1"/>
</dbReference>
<comment type="caution">
    <text evidence="9">The sequence shown here is derived from an EMBL/GenBank/DDBJ whole genome shotgun (WGS) entry which is preliminary data.</text>
</comment>
<accession>A0ABD6EKZ6</accession>
<dbReference type="Proteomes" id="UP001608902">
    <property type="component" value="Unassembled WGS sequence"/>
</dbReference>
<feature type="coiled-coil region" evidence="8">
    <location>
        <begin position="94"/>
        <end position="187"/>
    </location>
</feature>
<evidence type="ECO:0000256" key="1">
    <source>
        <dbReference type="ARBA" id="ARBA00004496"/>
    </source>
</evidence>
<dbReference type="PANTHER" id="PTHR21635">
    <property type="entry name" value="LEUCINE ZIPPER TRANSCRIPTION FACTOR LIKE"/>
    <property type="match status" value="1"/>
</dbReference>
<evidence type="ECO:0000256" key="3">
    <source>
        <dbReference type="ARBA" id="ARBA00018920"/>
    </source>
</evidence>
<comment type="subunit">
    <text evidence="7">Self-associates. Interacts with BBS9; the interaction mediates the association of LZTL1 with the BBsome complex and regulates BBSome ciliary trafficking.</text>
</comment>
<evidence type="ECO:0000256" key="7">
    <source>
        <dbReference type="ARBA" id="ARBA00026004"/>
    </source>
</evidence>
<evidence type="ECO:0000256" key="2">
    <source>
        <dbReference type="ARBA" id="ARBA00008868"/>
    </source>
</evidence>
<keyword evidence="5 8" id="KW-0175">Coiled coil</keyword>
<evidence type="ECO:0000256" key="5">
    <source>
        <dbReference type="ARBA" id="ARBA00023054"/>
    </source>
</evidence>
<comment type="subcellular location">
    <subcellularLocation>
        <location evidence="1">Cytoplasm</location>
    </subcellularLocation>
</comment>
<dbReference type="GO" id="GO:0005737">
    <property type="term" value="C:cytoplasm"/>
    <property type="evidence" value="ECO:0007669"/>
    <property type="project" value="UniProtKB-SubCell"/>
</dbReference>
<protein>
    <recommendedName>
        <fullName evidence="3">Leucine zipper transcription factor-like protein 1</fullName>
    </recommendedName>
</protein>
<evidence type="ECO:0000256" key="8">
    <source>
        <dbReference type="SAM" id="Coils"/>
    </source>
</evidence>
<dbReference type="EMBL" id="JBGFUD010005867">
    <property type="protein sequence ID" value="MFH4980648.1"/>
    <property type="molecule type" value="Genomic_DNA"/>
</dbReference>
<gene>
    <name evidence="9" type="ORF">AB6A40_007357</name>
</gene>
<name>A0ABD6EKZ6_9BILA</name>
<organism evidence="9 10">
    <name type="scientific">Gnathostoma spinigerum</name>
    <dbReference type="NCBI Taxonomy" id="75299"/>
    <lineage>
        <taxon>Eukaryota</taxon>
        <taxon>Metazoa</taxon>
        <taxon>Ecdysozoa</taxon>
        <taxon>Nematoda</taxon>
        <taxon>Chromadorea</taxon>
        <taxon>Rhabditida</taxon>
        <taxon>Spirurina</taxon>
        <taxon>Gnathostomatomorpha</taxon>
        <taxon>Gnathostomatoidea</taxon>
        <taxon>Gnathostomatidae</taxon>
        <taxon>Gnathostoma</taxon>
    </lineage>
</organism>
<evidence type="ECO:0000313" key="9">
    <source>
        <dbReference type="EMBL" id="MFH4980648.1"/>
    </source>
</evidence>
<dbReference type="AlphaFoldDB" id="A0ABD6EKZ6"/>
<keyword evidence="10" id="KW-1185">Reference proteome</keyword>
<proteinExistence type="inferred from homology"/>
<reference evidence="9 10" key="1">
    <citation type="submission" date="2024-08" db="EMBL/GenBank/DDBJ databases">
        <title>Gnathostoma spinigerum genome.</title>
        <authorList>
            <person name="Gonzalez-Bertolin B."/>
            <person name="Monzon S."/>
            <person name="Zaballos A."/>
            <person name="Jimenez P."/>
            <person name="Dekumyoy P."/>
            <person name="Varona S."/>
            <person name="Cuesta I."/>
            <person name="Sumanam S."/>
            <person name="Adisakwattana P."/>
            <person name="Gasser R.B."/>
            <person name="Hernandez-Gonzalez A."/>
            <person name="Young N.D."/>
            <person name="Perteguer M.J."/>
        </authorList>
    </citation>
    <scope>NUCLEOTIDE SEQUENCE [LARGE SCALE GENOMIC DNA]</scope>
    <source>
        <strain evidence="9">AL3</strain>
        <tissue evidence="9">Liver</tissue>
    </source>
</reference>
<sequence length="199" mass="23810">MAEVENEFINDTHMHLLLLRQLFAQAEKFNLNLFLNFSQMEDRRLLDSAKLFEDEFFQNNGITTASALRNIEELNWENERNSNKIEDREVRKEIQRMKEELIKKDEALAQTAEEKERKTEEEENLSETLREIERRLELTTNKLALKESELEEKFERTNTYKTMKVMLEKKNQQLKELRQIIKAGQSKDEETEESMSDTT</sequence>
<evidence type="ECO:0000256" key="6">
    <source>
        <dbReference type="ARBA" id="ARBA00024898"/>
    </source>
</evidence>